<dbReference type="SUPFAM" id="SSF47240">
    <property type="entry name" value="Ferritin-like"/>
    <property type="match status" value="1"/>
</dbReference>
<dbReference type="Pfam" id="PF05974">
    <property type="entry name" value="DUF892"/>
    <property type="match status" value="1"/>
</dbReference>
<dbReference type="EMBL" id="JAVDWQ010000010">
    <property type="protein sequence ID" value="MDR7211071.1"/>
    <property type="molecule type" value="Genomic_DNA"/>
</dbReference>
<dbReference type="Proteomes" id="UP001269081">
    <property type="component" value="Unassembled WGS sequence"/>
</dbReference>
<name>A0ABU1YA03_9FLAO</name>
<proteinExistence type="predicted"/>
<sequence>MKILKFVDTNKNGIYSELPVTAKKSLKDMFTESLRSMKWSERELENLLLKMKAVADNETIYKTIQQYIALSCNKLNRIEQIFNVLNQHSTGKKNAAVEGLIKEAEIKTAKHLDGTVCDMTVLMILQLISQYKITHYSILASIAKIIGSVQINTILSGIIEEEKIADNMIDQMINKIIDF</sequence>
<dbReference type="InterPro" id="IPR010287">
    <property type="entry name" value="DUF892_YciF-like"/>
</dbReference>
<protein>
    <submittedName>
        <fullName evidence="1">Ferritin-like metal-binding protein YciE</fullName>
    </submittedName>
</protein>
<dbReference type="InterPro" id="IPR047114">
    <property type="entry name" value="YciF"/>
</dbReference>
<accession>A0ABU1YA03</accession>
<dbReference type="InterPro" id="IPR012347">
    <property type="entry name" value="Ferritin-like"/>
</dbReference>
<dbReference type="PANTHER" id="PTHR30565">
    <property type="entry name" value="PROTEIN YCIF"/>
    <property type="match status" value="1"/>
</dbReference>
<organism evidence="1 2">
    <name type="scientific">Flavobacterium piscis</name>
    <dbReference type="NCBI Taxonomy" id="1114874"/>
    <lineage>
        <taxon>Bacteria</taxon>
        <taxon>Pseudomonadati</taxon>
        <taxon>Bacteroidota</taxon>
        <taxon>Flavobacteriia</taxon>
        <taxon>Flavobacteriales</taxon>
        <taxon>Flavobacteriaceae</taxon>
        <taxon>Flavobacterium</taxon>
    </lineage>
</organism>
<keyword evidence="2" id="KW-1185">Reference proteome</keyword>
<comment type="caution">
    <text evidence="1">The sequence shown here is derived from an EMBL/GenBank/DDBJ whole genome shotgun (WGS) entry which is preliminary data.</text>
</comment>
<dbReference type="InterPro" id="IPR009078">
    <property type="entry name" value="Ferritin-like_SF"/>
</dbReference>
<evidence type="ECO:0000313" key="1">
    <source>
        <dbReference type="EMBL" id="MDR7211071.1"/>
    </source>
</evidence>
<dbReference type="Gene3D" id="1.20.1260.10">
    <property type="match status" value="1"/>
</dbReference>
<dbReference type="PANTHER" id="PTHR30565:SF9">
    <property type="entry name" value="PROTEIN YCIF"/>
    <property type="match status" value="1"/>
</dbReference>
<evidence type="ECO:0000313" key="2">
    <source>
        <dbReference type="Proteomes" id="UP001269081"/>
    </source>
</evidence>
<dbReference type="RefSeq" id="WP_310282413.1">
    <property type="nucleotide sequence ID" value="NZ_JAVDWQ010000010.1"/>
</dbReference>
<gene>
    <name evidence="1" type="ORF">J2W48_003022</name>
</gene>
<reference evidence="1 2" key="1">
    <citation type="submission" date="2023-07" db="EMBL/GenBank/DDBJ databases">
        <title>Sorghum-associated microbial communities from plants grown in Nebraska, USA.</title>
        <authorList>
            <person name="Schachtman D."/>
        </authorList>
    </citation>
    <scope>NUCLEOTIDE SEQUENCE [LARGE SCALE GENOMIC DNA]</scope>
    <source>
        <strain evidence="1 2">4129</strain>
    </source>
</reference>